<accession>A0A0M7AB21</accession>
<dbReference type="Proteomes" id="UP000049983">
    <property type="component" value="Unassembled WGS sequence"/>
</dbReference>
<name>A0A0M7AB21_9HYPH</name>
<gene>
    <name evidence="1" type="ORF">LA5096_01074</name>
</gene>
<keyword evidence="2" id="KW-1185">Reference proteome</keyword>
<dbReference type="EMBL" id="CXWC01000002">
    <property type="protein sequence ID" value="CTQ66365.1"/>
    <property type="molecule type" value="Genomic_DNA"/>
</dbReference>
<protein>
    <submittedName>
        <fullName evidence="1">Uncharacterized protein</fullName>
    </submittedName>
</protein>
<evidence type="ECO:0000313" key="2">
    <source>
        <dbReference type="Proteomes" id="UP000049983"/>
    </source>
</evidence>
<evidence type="ECO:0000313" key="1">
    <source>
        <dbReference type="EMBL" id="CTQ66365.1"/>
    </source>
</evidence>
<dbReference type="OrthoDB" id="8481489at2"/>
<dbReference type="AlphaFoldDB" id="A0A0M7AB21"/>
<reference evidence="2" key="1">
    <citation type="submission" date="2015-07" db="EMBL/GenBank/DDBJ databases">
        <authorList>
            <person name="Rodrigo-Torres Lidia"/>
            <person name="Arahal R.David."/>
        </authorList>
    </citation>
    <scope>NUCLEOTIDE SEQUENCE [LARGE SCALE GENOMIC DNA]</scope>
    <source>
        <strain evidence="2">CECT 5096</strain>
    </source>
</reference>
<dbReference type="RefSeq" id="WP_055114875.1">
    <property type="nucleotide sequence ID" value="NZ_CANKXR010000002.1"/>
</dbReference>
<proteinExistence type="predicted"/>
<dbReference type="GeneID" id="97668506"/>
<sequence>MIENYFEKGFTYNWNPPDKITTDPMDGAIVRSGSSHPPPLTYTGLHAGIFDGAALPSTLGVTIGAVIRHRWLNYVHGRTAYVRSTNTDVLTGFMSGCWICSWKGKSGNRRVGHIGTISAAAKNKPPNSTVKQAFTSSDAMRVGSHIRGYNPADAWNANEVLQVTNQTKIVTWAHIMSLVTTRNEFYSIIMMETKTPGKWICGGKKRVHGKDRGRIQTALA</sequence>
<dbReference type="STRING" id="311410.LA5095_02218"/>
<organism evidence="1 2">
    <name type="scientific">Roseibium album</name>
    <dbReference type="NCBI Taxonomy" id="311410"/>
    <lineage>
        <taxon>Bacteria</taxon>
        <taxon>Pseudomonadati</taxon>
        <taxon>Pseudomonadota</taxon>
        <taxon>Alphaproteobacteria</taxon>
        <taxon>Hyphomicrobiales</taxon>
        <taxon>Stappiaceae</taxon>
        <taxon>Roseibium</taxon>
    </lineage>
</organism>